<reference evidence="4 5" key="1">
    <citation type="submission" date="2017-08" db="EMBL/GenBank/DDBJ databases">
        <title>Fine stratification of microbial communities through a metagenomic profile of the photic zone.</title>
        <authorList>
            <person name="Haro-Moreno J.M."/>
            <person name="Lopez-Perez M."/>
            <person name="De La Torre J."/>
            <person name="Picazo A."/>
            <person name="Camacho A."/>
            <person name="Rodriguez-Valera F."/>
        </authorList>
    </citation>
    <scope>NUCLEOTIDE SEQUENCE [LARGE SCALE GENOMIC DNA]</scope>
    <source>
        <strain evidence="4">MED-G24</strain>
    </source>
</reference>
<dbReference type="Pfam" id="PF08240">
    <property type="entry name" value="ADH_N"/>
    <property type="match status" value="1"/>
</dbReference>
<dbReference type="SUPFAM" id="SSF50129">
    <property type="entry name" value="GroES-like"/>
    <property type="match status" value="1"/>
</dbReference>
<dbReference type="Gene3D" id="3.90.180.10">
    <property type="entry name" value="Medium-chain alcohol dehydrogenases, catalytic domain"/>
    <property type="match status" value="1"/>
</dbReference>
<dbReference type="PANTHER" id="PTHR48106">
    <property type="entry name" value="QUINONE OXIDOREDUCTASE PIG3-RELATED"/>
    <property type="match status" value="1"/>
</dbReference>
<dbReference type="InterPro" id="IPR036291">
    <property type="entry name" value="NAD(P)-bd_dom_sf"/>
</dbReference>
<evidence type="ECO:0000259" key="3">
    <source>
        <dbReference type="SMART" id="SM00829"/>
    </source>
</evidence>
<organism evidence="4 5">
    <name type="scientific">OM182 bacterium MED-G24</name>
    <dbReference type="NCBI Taxonomy" id="1986255"/>
    <lineage>
        <taxon>Bacteria</taxon>
        <taxon>Pseudomonadati</taxon>
        <taxon>Pseudomonadota</taxon>
        <taxon>Gammaproteobacteria</taxon>
        <taxon>OMG group</taxon>
        <taxon>OM182 clade</taxon>
    </lineage>
</organism>
<dbReference type="AlphaFoldDB" id="A0A2A5WR49"/>
<dbReference type="PANTHER" id="PTHR48106:SF8">
    <property type="entry name" value="OS02G0805600 PROTEIN"/>
    <property type="match status" value="1"/>
</dbReference>
<name>A0A2A5WR49_9GAMM</name>
<dbReference type="InterPro" id="IPR011032">
    <property type="entry name" value="GroES-like_sf"/>
</dbReference>
<evidence type="ECO:0000256" key="2">
    <source>
        <dbReference type="ARBA" id="ARBA00023002"/>
    </source>
</evidence>
<dbReference type="InterPro" id="IPR020843">
    <property type="entry name" value="ER"/>
</dbReference>
<dbReference type="CDD" id="cd05276">
    <property type="entry name" value="p53_inducible_oxidoreductase"/>
    <property type="match status" value="1"/>
</dbReference>
<evidence type="ECO:0000313" key="4">
    <source>
        <dbReference type="EMBL" id="PDH38932.1"/>
    </source>
</evidence>
<feature type="domain" description="Enoyl reductase (ER)" evidence="3">
    <location>
        <begin position="7"/>
        <end position="320"/>
    </location>
</feature>
<comment type="caution">
    <text evidence="4">The sequence shown here is derived from an EMBL/GenBank/DDBJ whole genome shotgun (WGS) entry which is preliminary data.</text>
</comment>
<dbReference type="SUPFAM" id="SSF51735">
    <property type="entry name" value="NAD(P)-binding Rossmann-fold domains"/>
    <property type="match status" value="1"/>
</dbReference>
<dbReference type="InterPro" id="IPR013149">
    <property type="entry name" value="ADH-like_C"/>
</dbReference>
<dbReference type="Proteomes" id="UP000219327">
    <property type="component" value="Unassembled WGS sequence"/>
</dbReference>
<gene>
    <name evidence="4" type="ORF">CNE99_06535</name>
</gene>
<sequence length="322" mass="33318">MKAIVFADDQSLSWSEVESPALGAGEVLIEVKATAINRADLLQRAGGYPPPPGASPVLGLECAGDVVGVGEGVDRFDKGDQVCALLAGGGYAELASVPVGSVLPMPEGLDYEQAASLPEVYATAWINLYMEAGMAAGEKALLHAGASGVGTAGIQLCRAFGQTCFVTAGDAGKIERCIELGASGGHNRHEGSFLEAAGQFADGQGIDVILDPVGGRYLSDNLALLGTGGRLVLIGLMGGPKTEINLALLMGKRARVIGSTLRSRPIDEKASVMSQLEQHVWPKISSGEIKPVIDSVYSIQDTESAHARMASNESFGKIVLTV</sequence>
<proteinExistence type="predicted"/>
<accession>A0A2A5WR49</accession>
<dbReference type="InterPro" id="IPR013154">
    <property type="entry name" value="ADH-like_N"/>
</dbReference>
<protein>
    <submittedName>
        <fullName evidence="4">NAD(P)H-quinone oxidoreductase</fullName>
    </submittedName>
</protein>
<dbReference type="GO" id="GO:0070402">
    <property type="term" value="F:NADPH binding"/>
    <property type="evidence" value="ECO:0007669"/>
    <property type="project" value="TreeGrafter"/>
</dbReference>
<dbReference type="GO" id="GO:0016651">
    <property type="term" value="F:oxidoreductase activity, acting on NAD(P)H"/>
    <property type="evidence" value="ECO:0007669"/>
    <property type="project" value="TreeGrafter"/>
</dbReference>
<dbReference type="InterPro" id="IPR014189">
    <property type="entry name" value="Quinone_OxRdtase_PIG3"/>
</dbReference>
<dbReference type="Pfam" id="PF00107">
    <property type="entry name" value="ADH_zinc_N"/>
    <property type="match status" value="1"/>
</dbReference>
<keyword evidence="1" id="KW-0521">NADP</keyword>
<dbReference type="Gene3D" id="3.40.50.720">
    <property type="entry name" value="NAD(P)-binding Rossmann-like Domain"/>
    <property type="match status" value="1"/>
</dbReference>
<dbReference type="SMART" id="SM00829">
    <property type="entry name" value="PKS_ER"/>
    <property type="match status" value="1"/>
</dbReference>
<keyword evidence="2" id="KW-0560">Oxidoreductase</keyword>
<evidence type="ECO:0000256" key="1">
    <source>
        <dbReference type="ARBA" id="ARBA00022857"/>
    </source>
</evidence>
<dbReference type="NCBIfam" id="TIGR02824">
    <property type="entry name" value="quinone_pig3"/>
    <property type="match status" value="1"/>
</dbReference>
<dbReference type="EMBL" id="NTKD01000032">
    <property type="protein sequence ID" value="PDH38932.1"/>
    <property type="molecule type" value="Genomic_DNA"/>
</dbReference>
<evidence type="ECO:0000313" key="5">
    <source>
        <dbReference type="Proteomes" id="UP000219327"/>
    </source>
</evidence>